<evidence type="ECO:0000313" key="2">
    <source>
        <dbReference type="Proteomes" id="UP000199328"/>
    </source>
</evidence>
<accession>A0A1G9GDW4</accession>
<dbReference type="AlphaFoldDB" id="A0A1G9GDW4"/>
<dbReference type="STRING" id="990712.SAMN05216257_10744"/>
<dbReference type="EMBL" id="FNFV01000007">
    <property type="protein sequence ID" value="SDK98827.1"/>
    <property type="molecule type" value="Genomic_DNA"/>
</dbReference>
<sequence length="160" mass="16886">MTMQFPAPLPVAEKVGPHAIAPAAAGVLLAGFSADEAADLLLELALAGLAPLALPVHEALSEILESPAENYHSFVLDAAAFVDDEALADALRLLSVKPDRLGVVVVNHPGPRRLMLGDRHRDSLELVLGRIARPGCRRALIAHCAKRARTCTDPCPITLA</sequence>
<protein>
    <submittedName>
        <fullName evidence="1">Uncharacterized protein</fullName>
    </submittedName>
</protein>
<reference evidence="2" key="1">
    <citation type="submission" date="2016-10" db="EMBL/GenBank/DDBJ databases">
        <authorList>
            <person name="Varghese N."/>
            <person name="Submissions S."/>
        </authorList>
    </citation>
    <scope>NUCLEOTIDE SEQUENCE [LARGE SCALE GENOMIC DNA]</scope>
    <source>
        <strain evidence="2">CGMCC 1.10789</strain>
    </source>
</reference>
<proteinExistence type="predicted"/>
<gene>
    <name evidence="1" type="ORF">SAMN05216257_10744</name>
</gene>
<keyword evidence="2" id="KW-1185">Reference proteome</keyword>
<name>A0A1G9GDW4_9RHOB</name>
<dbReference type="Proteomes" id="UP000199328">
    <property type="component" value="Unassembled WGS sequence"/>
</dbReference>
<evidence type="ECO:0000313" key="1">
    <source>
        <dbReference type="EMBL" id="SDK98827.1"/>
    </source>
</evidence>
<organism evidence="1 2">
    <name type="scientific">Meinhardsimonia xiamenensis</name>
    <dbReference type="NCBI Taxonomy" id="990712"/>
    <lineage>
        <taxon>Bacteria</taxon>
        <taxon>Pseudomonadati</taxon>
        <taxon>Pseudomonadota</taxon>
        <taxon>Alphaproteobacteria</taxon>
        <taxon>Rhodobacterales</taxon>
        <taxon>Paracoccaceae</taxon>
        <taxon>Meinhardsimonia</taxon>
    </lineage>
</organism>